<feature type="region of interest" description="Disordered" evidence="1">
    <location>
        <begin position="1"/>
        <end position="27"/>
    </location>
</feature>
<gene>
    <name evidence="2" type="ORF">C446_03294</name>
</gene>
<feature type="compositionally biased region" description="Basic and acidic residues" evidence="1">
    <location>
        <begin position="1"/>
        <end position="13"/>
    </location>
</feature>
<dbReference type="EMBL" id="AOMA01000045">
    <property type="protein sequence ID" value="EMA43032.1"/>
    <property type="molecule type" value="Genomic_DNA"/>
</dbReference>
<sequence>MADRDAPEGREGSRSGSEPDPGSGFDADALLEWGYHKRLGIGRAAFRQLAEHLEERSYEGRTYRHVPDNRPPLRLRPGAYLPAATHTACQNNAHRSRLETPSSSATGVETRSVCTDCCPVVSGKRFSRSSSTTRRSLRARSRTREAILLSIRDTVETVREGDRVVTFRKLTQSTNDKTKNYLEGEIVRE</sequence>
<comment type="caution">
    <text evidence="2">The sequence shown here is derived from an EMBL/GenBank/DDBJ whole genome shotgun (WGS) entry which is preliminary data.</text>
</comment>
<dbReference type="RefSeq" id="WP_006671623.1">
    <property type="nucleotide sequence ID" value="NZ_AOMA01000045.1"/>
</dbReference>
<evidence type="ECO:0000313" key="2">
    <source>
        <dbReference type="EMBL" id="EMA43032.1"/>
    </source>
</evidence>
<protein>
    <submittedName>
        <fullName evidence="2">Y414 protein</fullName>
    </submittedName>
</protein>
<dbReference type="AlphaFoldDB" id="M0MB88"/>
<reference evidence="2 3" key="1">
    <citation type="journal article" date="2014" name="PLoS Genet.">
        <title>Phylogenetically driven sequencing of extremely halophilic archaea reveals strategies for static and dynamic osmo-response.</title>
        <authorList>
            <person name="Becker E.A."/>
            <person name="Seitzer P.M."/>
            <person name="Tritt A."/>
            <person name="Larsen D."/>
            <person name="Krusor M."/>
            <person name="Yao A.I."/>
            <person name="Wu D."/>
            <person name="Madern D."/>
            <person name="Eisen J.A."/>
            <person name="Darling A.E."/>
            <person name="Facciotti M.T."/>
        </authorList>
    </citation>
    <scope>NUCLEOTIDE SEQUENCE [LARGE SCALE GENOMIC DNA]</scope>
    <source>
        <strain evidence="2 3">JCM 10879</strain>
    </source>
</reference>
<evidence type="ECO:0000313" key="3">
    <source>
        <dbReference type="Proteomes" id="UP000011607"/>
    </source>
</evidence>
<dbReference type="Proteomes" id="UP000011607">
    <property type="component" value="Unassembled WGS sequence"/>
</dbReference>
<organism evidence="2 3">
    <name type="scientific">Halobiforma nitratireducens JCM 10879</name>
    <dbReference type="NCBI Taxonomy" id="1227454"/>
    <lineage>
        <taxon>Archaea</taxon>
        <taxon>Methanobacteriati</taxon>
        <taxon>Methanobacteriota</taxon>
        <taxon>Stenosarchaea group</taxon>
        <taxon>Halobacteria</taxon>
        <taxon>Halobacteriales</taxon>
        <taxon>Natrialbaceae</taxon>
        <taxon>Halobiforma</taxon>
    </lineage>
</organism>
<keyword evidence="3" id="KW-1185">Reference proteome</keyword>
<accession>M0MB88</accession>
<evidence type="ECO:0000256" key="1">
    <source>
        <dbReference type="SAM" id="MobiDB-lite"/>
    </source>
</evidence>
<proteinExistence type="predicted"/>
<name>M0MB88_9EURY</name>